<evidence type="ECO:0000256" key="3">
    <source>
        <dbReference type="ARBA" id="ARBA00022630"/>
    </source>
</evidence>
<dbReference type="RefSeq" id="WP_060778824.1">
    <property type="nucleotide sequence ID" value="NZ_CAJHLF010000004.1"/>
</dbReference>
<sequence length="310" mass="32260">MNRVCELLNIDYPIFQGSMAGVAEAPLAGAVSEAGGLGVIATAGRKGDWLREQIKTVREITDKTFAVNLMLMSHNTEEIMEVIIDEGIKVVTTGAGNAAPLIAPLHEAGIKVVPVVANARQAKKMEDAGADAVVCEGTEAGGHVGEVTTMPLARAVIAAVDIPVIIAGGISDGHGLAAAFALGGEGVQLGTVFCASEEAPIAQGYKEAIVNCGLTDTVVVGRSIGAPVRLIQNDMVAKLQEEIDNGSTRDEFEKSNLQMLLTAITKGDTENGIVTIGQVAGNITEIRPVKEIIDSIVEEAREALKNMPSI</sequence>
<dbReference type="InterPro" id="IPR013785">
    <property type="entry name" value="Aldolase_TIM"/>
</dbReference>
<dbReference type="Proteomes" id="UP000594771">
    <property type="component" value="Chromosome"/>
</dbReference>
<dbReference type="OrthoDB" id="9778912at2"/>
<keyword evidence="4" id="KW-0288">FMN</keyword>
<dbReference type="EMBL" id="CP065662">
    <property type="protein sequence ID" value="QPS01900.1"/>
    <property type="molecule type" value="Genomic_DNA"/>
</dbReference>
<evidence type="ECO:0000313" key="8">
    <source>
        <dbReference type="Proteomes" id="UP000594771"/>
    </source>
</evidence>
<protein>
    <recommendedName>
        <fullName evidence="2">Probable nitronate monooxygenase</fullName>
    </recommendedName>
</protein>
<keyword evidence="5" id="KW-0560">Oxidoreductase</keyword>
<dbReference type="InterPro" id="IPR004136">
    <property type="entry name" value="NMO"/>
</dbReference>
<gene>
    <name evidence="7" type="ORF">I6G68_02155</name>
    <name evidence="6" type="ORF">ODY43_02705</name>
</gene>
<dbReference type="CDD" id="cd04730">
    <property type="entry name" value="NPD_like"/>
    <property type="match status" value="1"/>
</dbReference>
<dbReference type="KEGG" id="aun:AWM73_07860"/>
<reference evidence="7 8" key="1">
    <citation type="submission" date="2020-12" db="EMBL/GenBank/DDBJ databases">
        <title>FDA dAtabase for Regulatory Grade micrObial Sequences (FDA-ARGOS): Supporting development and validation of Infectious Disease Dx tests.</title>
        <authorList>
            <person name="Sproer C."/>
            <person name="Gronow S."/>
            <person name="Severitt S."/>
            <person name="Schroder I."/>
            <person name="Tallon L."/>
            <person name="Sadzewicz L."/>
            <person name="Zhao X."/>
            <person name="Boylan J."/>
            <person name="Ott S."/>
            <person name="Bowen H."/>
            <person name="Vavikolanu K."/>
            <person name="Mehta A."/>
            <person name="Aluvathingal J."/>
            <person name="Nadendla S."/>
            <person name="Lowell S."/>
            <person name="Myers T."/>
            <person name="Yan Y."/>
            <person name="Sichtig H."/>
        </authorList>
    </citation>
    <scope>NUCLEOTIDE SEQUENCE [LARGE SCALE GENOMIC DNA]</scope>
    <source>
        <strain evidence="7 8">FDAARGOS_911</strain>
    </source>
</reference>
<evidence type="ECO:0000256" key="5">
    <source>
        <dbReference type="ARBA" id="ARBA00023002"/>
    </source>
</evidence>
<evidence type="ECO:0000313" key="7">
    <source>
        <dbReference type="EMBL" id="QPS01900.1"/>
    </source>
</evidence>
<keyword evidence="7" id="KW-0503">Monooxygenase</keyword>
<keyword evidence="9" id="KW-1185">Reference proteome</keyword>
<proteinExistence type="predicted"/>
<evidence type="ECO:0000313" key="6">
    <source>
        <dbReference type="EMBL" id="MCY3052888.1"/>
    </source>
</evidence>
<comment type="function">
    <text evidence="1">Nitronate monooxygenase that uses molecular oxygen to catalyze the oxidative denitrification of alkyl nitronates. Acts on propionate 3-nitronate (P3N), the presumed physiological substrate. Probably functions in the detoxification of P3N, a metabolic poison produced by plants and fungi as a defense mechanism.</text>
</comment>
<dbReference type="PANTHER" id="PTHR32332">
    <property type="entry name" value="2-NITROPROPANE DIOXYGENASE"/>
    <property type="match status" value="1"/>
</dbReference>
<evidence type="ECO:0000313" key="9">
    <source>
        <dbReference type="Proteomes" id="UP001069145"/>
    </source>
</evidence>
<evidence type="ECO:0000256" key="2">
    <source>
        <dbReference type="ARBA" id="ARBA00013457"/>
    </source>
</evidence>
<keyword evidence="3" id="KW-0285">Flavoprotein</keyword>
<name>A0A0X8FFS9_9LACT</name>
<dbReference type="GO" id="GO:0018580">
    <property type="term" value="F:nitronate monooxygenase activity"/>
    <property type="evidence" value="ECO:0007669"/>
    <property type="project" value="InterPro"/>
</dbReference>
<dbReference type="GeneID" id="35767904"/>
<dbReference type="AlphaFoldDB" id="A0A0X8FFS9"/>
<dbReference type="Gene3D" id="3.20.20.70">
    <property type="entry name" value="Aldolase class I"/>
    <property type="match status" value="1"/>
</dbReference>
<dbReference type="EMBL" id="JAOTML010000002">
    <property type="protein sequence ID" value="MCY3052888.1"/>
    <property type="molecule type" value="Genomic_DNA"/>
</dbReference>
<dbReference type="SUPFAM" id="SSF51412">
    <property type="entry name" value="Inosine monophosphate dehydrogenase (IMPDH)"/>
    <property type="match status" value="1"/>
</dbReference>
<dbReference type="Proteomes" id="UP001069145">
    <property type="component" value="Unassembled WGS sequence"/>
</dbReference>
<dbReference type="Pfam" id="PF03060">
    <property type="entry name" value="NMO"/>
    <property type="match status" value="1"/>
</dbReference>
<accession>A0A0X8FFS9</accession>
<evidence type="ECO:0000256" key="1">
    <source>
        <dbReference type="ARBA" id="ARBA00003535"/>
    </source>
</evidence>
<evidence type="ECO:0000256" key="4">
    <source>
        <dbReference type="ARBA" id="ARBA00022643"/>
    </source>
</evidence>
<dbReference type="PANTHER" id="PTHR32332:SF20">
    <property type="entry name" value="2-NITROPROPANE DIOXYGENASE-LIKE PROTEIN"/>
    <property type="match status" value="1"/>
</dbReference>
<reference evidence="6" key="2">
    <citation type="submission" date="2022-09" db="EMBL/GenBank/DDBJ databases">
        <title>Aerococcus urinae taxonomy study.</title>
        <authorList>
            <person name="Christensen J."/>
            <person name="Senneby E."/>
        </authorList>
    </citation>
    <scope>NUCLEOTIDE SEQUENCE</scope>
    <source>
        <strain evidence="6">NLD-066-U95</strain>
    </source>
</reference>
<organism evidence="7 8">
    <name type="scientific">Aerococcus urinae</name>
    <dbReference type="NCBI Taxonomy" id="1376"/>
    <lineage>
        <taxon>Bacteria</taxon>
        <taxon>Bacillati</taxon>
        <taxon>Bacillota</taxon>
        <taxon>Bacilli</taxon>
        <taxon>Lactobacillales</taxon>
        <taxon>Aerococcaceae</taxon>
        <taxon>Aerococcus</taxon>
    </lineage>
</organism>